<dbReference type="GO" id="GO:0000917">
    <property type="term" value="P:division septum assembly"/>
    <property type="evidence" value="ECO:0007669"/>
    <property type="project" value="TreeGrafter"/>
</dbReference>
<dbReference type="Proteomes" id="UP000536275">
    <property type="component" value="Unassembled WGS sequence"/>
</dbReference>
<protein>
    <recommendedName>
        <fullName evidence="3">Arrestin C-terminal-like domain-containing protein</fullName>
    </recommendedName>
</protein>
<reference evidence="1 2" key="1">
    <citation type="submission" date="2020-03" db="EMBL/GenBank/DDBJ databases">
        <title>FDA dAtabase for Regulatory Grade micrObial Sequences (FDA-ARGOS): Supporting development and validation of Infectious Disease Dx tests.</title>
        <authorList>
            <person name="Campos J."/>
            <person name="Goldberg B."/>
            <person name="Tallon L."/>
            <person name="Sadzewicz L."/>
            <person name="Vavikolanu K."/>
            <person name="Mehta A."/>
            <person name="Aluvathingal J."/>
            <person name="Nadendla S."/>
            <person name="Nandy P."/>
            <person name="Geyer C."/>
            <person name="Yan Y."/>
            <person name="Sichtig H."/>
        </authorList>
    </citation>
    <scope>NUCLEOTIDE SEQUENCE [LARGE SCALE GENOMIC DNA]</scope>
    <source>
        <strain evidence="1 2">FDAARGOS_656</strain>
    </source>
</reference>
<gene>
    <name evidence="1" type="ORF">FOB64_005454</name>
</gene>
<name>A0A8H6BSJ8_CANAX</name>
<evidence type="ECO:0000313" key="2">
    <source>
        <dbReference type="Proteomes" id="UP000536275"/>
    </source>
</evidence>
<dbReference type="PANTHER" id="PTHR36419">
    <property type="entry name" value="ARRESTIN FAMILY PROTEIN 1"/>
    <property type="match status" value="1"/>
</dbReference>
<organism evidence="1 2">
    <name type="scientific">Candida albicans</name>
    <name type="common">Yeast</name>
    <dbReference type="NCBI Taxonomy" id="5476"/>
    <lineage>
        <taxon>Eukaryota</taxon>
        <taxon>Fungi</taxon>
        <taxon>Dikarya</taxon>
        <taxon>Ascomycota</taxon>
        <taxon>Saccharomycotina</taxon>
        <taxon>Pichiomycetes</taxon>
        <taxon>Debaryomycetaceae</taxon>
        <taxon>Candida/Lodderomyces clade</taxon>
        <taxon>Candida</taxon>
    </lineage>
</organism>
<evidence type="ECO:0000313" key="1">
    <source>
        <dbReference type="EMBL" id="KAF6063852.1"/>
    </source>
</evidence>
<dbReference type="AlphaFoldDB" id="A0A8H6BSJ8"/>
<dbReference type="PANTHER" id="PTHR36419:SF1">
    <property type="entry name" value="RHO1 GEF LOCALIZING PROTEIN 1"/>
    <property type="match status" value="1"/>
</dbReference>
<dbReference type="GO" id="GO:0000935">
    <property type="term" value="C:division septum"/>
    <property type="evidence" value="ECO:0007669"/>
    <property type="project" value="TreeGrafter"/>
</dbReference>
<accession>A0A8H6BSJ8</accession>
<dbReference type="InterPro" id="IPR053060">
    <property type="entry name" value="Cytokinesis_Signaling_Reg"/>
</dbReference>
<proteinExistence type="predicted"/>
<comment type="caution">
    <text evidence="1">The sequence shown here is derived from an EMBL/GenBank/DDBJ whole genome shotgun (WGS) entry which is preliminary data.</text>
</comment>
<dbReference type="EMBL" id="JABWAD010000060">
    <property type="protein sequence ID" value="KAF6063852.1"/>
    <property type="molecule type" value="Genomic_DNA"/>
</dbReference>
<sequence>MLFQTTLTPEQEECPITVRLEASASSIVRGCPGIPRSIPRIETVLNIRSINHSPFPLRYSNTNTIPKDLTPTGHSPTLGATTIHNLVVFVSLGNSASTESTFVDYFPVDIKMYDTLPIYRQYNEPIVESRYSSDNQTLVEVAIPVTSIGPGDNLKVMCTVKTNSANNKVKKHIALKQLTFQVKEILECFDGGLPLGKNSNCTSSQKRLPKK</sequence>
<evidence type="ECO:0008006" key="3">
    <source>
        <dbReference type="Google" id="ProtNLM"/>
    </source>
</evidence>